<protein>
    <submittedName>
        <fullName evidence="1">Uncharacterized protein</fullName>
    </submittedName>
</protein>
<dbReference type="EMBL" id="VFPA01000009">
    <property type="protein sequence ID" value="TQM01696.1"/>
    <property type="molecule type" value="Genomic_DNA"/>
</dbReference>
<accession>A0A543CX59</accession>
<organism evidence="1 2">
    <name type="scientific">Pseudonocardia kunmingensis</name>
    <dbReference type="NCBI Taxonomy" id="630975"/>
    <lineage>
        <taxon>Bacteria</taxon>
        <taxon>Bacillati</taxon>
        <taxon>Actinomycetota</taxon>
        <taxon>Actinomycetes</taxon>
        <taxon>Pseudonocardiales</taxon>
        <taxon>Pseudonocardiaceae</taxon>
        <taxon>Pseudonocardia</taxon>
    </lineage>
</organism>
<reference evidence="1 2" key="1">
    <citation type="submission" date="2019-06" db="EMBL/GenBank/DDBJ databases">
        <title>Sequencing the genomes of 1000 actinobacteria strains.</title>
        <authorList>
            <person name="Klenk H.-P."/>
        </authorList>
    </citation>
    <scope>NUCLEOTIDE SEQUENCE [LARGE SCALE GENOMIC DNA]</scope>
    <source>
        <strain evidence="1 2">DSM 45301</strain>
    </source>
</reference>
<dbReference type="Proteomes" id="UP000315677">
    <property type="component" value="Unassembled WGS sequence"/>
</dbReference>
<evidence type="ECO:0000313" key="1">
    <source>
        <dbReference type="EMBL" id="TQM01696.1"/>
    </source>
</evidence>
<keyword evidence="2" id="KW-1185">Reference proteome</keyword>
<comment type="caution">
    <text evidence="1">The sequence shown here is derived from an EMBL/GenBank/DDBJ whole genome shotgun (WGS) entry which is preliminary data.</text>
</comment>
<gene>
    <name evidence="1" type="ORF">FB558_8597</name>
</gene>
<name>A0A543CX59_9PSEU</name>
<proteinExistence type="predicted"/>
<dbReference type="AlphaFoldDB" id="A0A543CX59"/>
<evidence type="ECO:0000313" key="2">
    <source>
        <dbReference type="Proteomes" id="UP000315677"/>
    </source>
</evidence>
<sequence>MASSPFDVREEALILSIPAPLVYAPVATFRNHAARRPAHS</sequence>